<dbReference type="RefSeq" id="XP_009040306.1">
    <property type="nucleotide sequence ID" value="XM_009042058.1"/>
</dbReference>
<dbReference type="InterPro" id="IPR050584">
    <property type="entry name" value="Cholesterol_7-desaturase"/>
</dbReference>
<evidence type="ECO:0000256" key="8">
    <source>
        <dbReference type="ARBA" id="ARBA00022946"/>
    </source>
</evidence>
<dbReference type="GO" id="GO:0046872">
    <property type="term" value="F:metal ion binding"/>
    <property type="evidence" value="ECO:0007669"/>
    <property type="project" value="UniProtKB-KW"/>
</dbReference>
<dbReference type="GO" id="GO:0051537">
    <property type="term" value="F:2 iron, 2 sulfur cluster binding"/>
    <property type="evidence" value="ECO:0007669"/>
    <property type="project" value="UniProtKB-KW"/>
</dbReference>
<dbReference type="PANTHER" id="PTHR21266:SF32">
    <property type="entry name" value="CHOLESTEROL 7-DESATURASE NVD"/>
    <property type="match status" value="1"/>
</dbReference>
<evidence type="ECO:0000256" key="13">
    <source>
        <dbReference type="ARBA" id="ARBA00023136"/>
    </source>
</evidence>
<evidence type="ECO:0000256" key="11">
    <source>
        <dbReference type="ARBA" id="ARBA00023004"/>
    </source>
</evidence>
<sequence>PYWFDRWWPLAFESHAFDEKPQHVEVLGAPVVLWRDGDDWRAALDRCPHRFARLSEGRVADDGCIECPYHGWTFDGATGACKAIPQGSTPTARAGATALPTVARGGLIWVWTSALYDGAANAAPDVGALDALSLQAEVFDAGGASIADYSRELPMDATMLLENVMDPSHLPYTHHDTISKRANAGPIDLRLDRPATDEGFTLAKSFPDRADVSGFVRYDAPSLVLSETDRGPGGFRDWNVVYAVPVAPGRCRLFVRVVFEVSKLEGPQKFVFERILPNAPPWAIHLSNHKVLEDDNVFLHHAGAALRDDDALHPADWERRLYMPTAADAGVRAYRRWLDAYTASRGAVFSTHLAPGAPAPRTRAALVDRRASHTDQCASCSRA</sequence>
<dbReference type="PROSITE" id="PS51296">
    <property type="entry name" value="RIESKE"/>
    <property type="match status" value="1"/>
</dbReference>
<dbReference type="SUPFAM" id="SSF50022">
    <property type="entry name" value="ISP domain"/>
    <property type="match status" value="1"/>
</dbReference>
<keyword evidence="16" id="KW-1185">Reference proteome</keyword>
<dbReference type="InterPro" id="IPR036922">
    <property type="entry name" value="Rieske_2Fe-2S_sf"/>
</dbReference>
<evidence type="ECO:0000256" key="7">
    <source>
        <dbReference type="ARBA" id="ARBA00022723"/>
    </source>
</evidence>
<keyword evidence="3" id="KW-0150">Chloroplast</keyword>
<protein>
    <recommendedName>
        <fullName evidence="14">Rieske domain-containing protein</fullName>
    </recommendedName>
</protein>
<feature type="non-terminal residue" evidence="15">
    <location>
        <position position="1"/>
    </location>
</feature>
<feature type="domain" description="Rieske" evidence="14">
    <location>
        <begin position="8"/>
        <end position="110"/>
    </location>
</feature>
<dbReference type="InterPro" id="IPR017941">
    <property type="entry name" value="Rieske_2Fe-2S"/>
</dbReference>
<keyword evidence="4" id="KW-0934">Plastid</keyword>
<evidence type="ECO:0000256" key="6">
    <source>
        <dbReference type="ARBA" id="ARBA00022714"/>
    </source>
</evidence>
<evidence type="ECO:0000259" key="14">
    <source>
        <dbReference type="PROSITE" id="PS51296"/>
    </source>
</evidence>
<dbReference type="PANTHER" id="PTHR21266">
    <property type="entry name" value="IRON-SULFUR DOMAIN CONTAINING PROTEIN"/>
    <property type="match status" value="1"/>
</dbReference>
<dbReference type="GeneID" id="20218074"/>
<dbReference type="Pfam" id="PF00355">
    <property type="entry name" value="Rieske"/>
    <property type="match status" value="1"/>
</dbReference>
<dbReference type="KEGG" id="aaf:AURANDRAFT_11520"/>
<feature type="non-terminal residue" evidence="15">
    <location>
        <position position="383"/>
    </location>
</feature>
<keyword evidence="8" id="KW-0809">Transit peptide</keyword>
<evidence type="ECO:0000256" key="9">
    <source>
        <dbReference type="ARBA" id="ARBA00022989"/>
    </source>
</evidence>
<dbReference type="GO" id="GO:0010277">
    <property type="term" value="F:chlorophyllide a oxygenase activity"/>
    <property type="evidence" value="ECO:0007669"/>
    <property type="project" value="InterPro"/>
</dbReference>
<dbReference type="EMBL" id="GL833145">
    <property type="protein sequence ID" value="EGB04952.1"/>
    <property type="molecule type" value="Genomic_DNA"/>
</dbReference>
<dbReference type="Gene3D" id="2.102.10.10">
    <property type="entry name" value="Rieske [2Fe-2S] iron-sulphur domain"/>
    <property type="match status" value="1"/>
</dbReference>
<dbReference type="Gene3D" id="3.90.380.10">
    <property type="entry name" value="Naphthalene 1,2-dioxygenase Alpha Subunit, Chain A, domain 1"/>
    <property type="match status" value="1"/>
</dbReference>
<evidence type="ECO:0000256" key="1">
    <source>
        <dbReference type="ARBA" id="ARBA00004229"/>
    </source>
</evidence>
<keyword evidence="5" id="KW-0812">Transmembrane</keyword>
<proteinExistence type="predicted"/>
<dbReference type="GO" id="GO:0009507">
    <property type="term" value="C:chloroplast"/>
    <property type="evidence" value="ECO:0007669"/>
    <property type="project" value="UniProtKB-SubCell"/>
</dbReference>
<keyword evidence="7" id="KW-0479">Metal-binding</keyword>
<organism evidence="16">
    <name type="scientific">Aureococcus anophagefferens</name>
    <name type="common">Harmful bloom alga</name>
    <dbReference type="NCBI Taxonomy" id="44056"/>
    <lineage>
        <taxon>Eukaryota</taxon>
        <taxon>Sar</taxon>
        <taxon>Stramenopiles</taxon>
        <taxon>Ochrophyta</taxon>
        <taxon>Pelagophyceae</taxon>
        <taxon>Pelagomonadales</taxon>
        <taxon>Pelagomonadaceae</taxon>
        <taxon>Aureococcus</taxon>
    </lineage>
</organism>
<evidence type="ECO:0000313" key="15">
    <source>
        <dbReference type="EMBL" id="EGB04952.1"/>
    </source>
</evidence>
<dbReference type="InterPro" id="IPR013626">
    <property type="entry name" value="PaO"/>
</dbReference>
<keyword evidence="6" id="KW-0001">2Fe-2S</keyword>
<accession>F0YIU3</accession>
<dbReference type="SUPFAM" id="SSF55961">
    <property type="entry name" value="Bet v1-like"/>
    <property type="match status" value="1"/>
</dbReference>
<evidence type="ECO:0000256" key="3">
    <source>
        <dbReference type="ARBA" id="ARBA00022528"/>
    </source>
</evidence>
<dbReference type="Proteomes" id="UP000002729">
    <property type="component" value="Unassembled WGS sequence"/>
</dbReference>
<keyword evidence="11" id="KW-0408">Iron</keyword>
<keyword evidence="13" id="KW-0472">Membrane</keyword>
<keyword evidence="9" id="KW-1133">Transmembrane helix</keyword>
<keyword evidence="12" id="KW-0411">Iron-sulfur</keyword>
<gene>
    <name evidence="15" type="ORF">AURANDRAFT_11520</name>
</gene>
<evidence type="ECO:0000256" key="2">
    <source>
        <dbReference type="ARBA" id="ARBA00004370"/>
    </source>
</evidence>
<evidence type="ECO:0000313" key="16">
    <source>
        <dbReference type="Proteomes" id="UP000002729"/>
    </source>
</evidence>
<dbReference type="InParanoid" id="F0YIU3"/>
<reference evidence="15 16" key="1">
    <citation type="journal article" date="2011" name="Proc. Natl. Acad. Sci. U.S.A.">
        <title>Niche of harmful alga Aureococcus anophagefferens revealed through ecogenomics.</title>
        <authorList>
            <person name="Gobler C.J."/>
            <person name="Berry D.L."/>
            <person name="Dyhrman S.T."/>
            <person name="Wilhelm S.W."/>
            <person name="Salamov A."/>
            <person name="Lobanov A.V."/>
            <person name="Zhang Y."/>
            <person name="Collier J.L."/>
            <person name="Wurch L.L."/>
            <person name="Kustka A.B."/>
            <person name="Dill B.D."/>
            <person name="Shah M."/>
            <person name="VerBerkmoes N.C."/>
            <person name="Kuo A."/>
            <person name="Terry A."/>
            <person name="Pangilinan J."/>
            <person name="Lindquist E.A."/>
            <person name="Lucas S."/>
            <person name="Paulsen I.T."/>
            <person name="Hattenrath-Lehmann T.K."/>
            <person name="Talmage S.C."/>
            <person name="Walker E.A."/>
            <person name="Koch F."/>
            <person name="Burson A.M."/>
            <person name="Marcoval M.A."/>
            <person name="Tang Y.Z."/>
            <person name="Lecleir G.R."/>
            <person name="Coyne K.J."/>
            <person name="Berg G.M."/>
            <person name="Bertrand E.M."/>
            <person name="Saito M.A."/>
            <person name="Gladyshev V.N."/>
            <person name="Grigoriev I.V."/>
        </authorList>
    </citation>
    <scope>NUCLEOTIDE SEQUENCE [LARGE SCALE GENOMIC DNA]</scope>
    <source>
        <strain evidence="16">CCMP 1984</strain>
    </source>
</reference>
<evidence type="ECO:0000256" key="10">
    <source>
        <dbReference type="ARBA" id="ARBA00023002"/>
    </source>
</evidence>
<dbReference type="eggNOG" id="ENOG502QQ8U">
    <property type="taxonomic scope" value="Eukaryota"/>
</dbReference>
<name>F0YIU3_AURAN</name>
<dbReference type="GO" id="GO:0016020">
    <property type="term" value="C:membrane"/>
    <property type="evidence" value="ECO:0007669"/>
    <property type="project" value="UniProtKB-SubCell"/>
</dbReference>
<dbReference type="Pfam" id="PF08417">
    <property type="entry name" value="PaO"/>
    <property type="match status" value="1"/>
</dbReference>
<dbReference type="AlphaFoldDB" id="F0YIU3"/>
<keyword evidence="10" id="KW-0560">Oxidoreductase</keyword>
<evidence type="ECO:0000256" key="12">
    <source>
        <dbReference type="ARBA" id="ARBA00023014"/>
    </source>
</evidence>
<dbReference type="OrthoDB" id="426882at2759"/>
<dbReference type="OMA" id="VWIWMSH"/>
<evidence type="ECO:0000256" key="5">
    <source>
        <dbReference type="ARBA" id="ARBA00022692"/>
    </source>
</evidence>
<evidence type="ECO:0000256" key="4">
    <source>
        <dbReference type="ARBA" id="ARBA00022640"/>
    </source>
</evidence>
<comment type="subcellular location">
    <subcellularLocation>
        <location evidence="2">Membrane</location>
    </subcellularLocation>
    <subcellularLocation>
        <location evidence="1">Plastid</location>
        <location evidence="1">Chloroplast</location>
    </subcellularLocation>
</comment>